<keyword evidence="2" id="KW-1003">Cell membrane</keyword>
<dbReference type="Pfam" id="PF07562">
    <property type="entry name" value="NCD3G"/>
    <property type="match status" value="1"/>
</dbReference>
<comment type="subcellular location">
    <subcellularLocation>
        <location evidence="1">Cell membrane</location>
        <topology evidence="1">Multi-pass membrane protein</topology>
    </subcellularLocation>
</comment>
<evidence type="ECO:0000256" key="9">
    <source>
        <dbReference type="ARBA" id="ARBA00023180"/>
    </source>
</evidence>
<keyword evidence="4" id="KW-0732">Signal</keyword>
<evidence type="ECO:0000256" key="3">
    <source>
        <dbReference type="ARBA" id="ARBA00022692"/>
    </source>
</evidence>
<dbReference type="GO" id="GO:0004930">
    <property type="term" value="F:G protein-coupled receptor activity"/>
    <property type="evidence" value="ECO:0007669"/>
    <property type="project" value="UniProtKB-KW"/>
</dbReference>
<keyword evidence="10" id="KW-0807">Transducer</keyword>
<keyword evidence="6" id="KW-0297">G-protein coupled receptor</keyword>
<dbReference type="PANTHER" id="PTHR24060">
    <property type="entry name" value="METABOTROPIC GLUTAMATE RECEPTOR"/>
    <property type="match status" value="1"/>
</dbReference>
<dbReference type="GO" id="GO:0005886">
    <property type="term" value="C:plasma membrane"/>
    <property type="evidence" value="ECO:0007669"/>
    <property type="project" value="UniProtKB-SubCell"/>
</dbReference>
<dbReference type="Proteomes" id="UP001163046">
    <property type="component" value="Unassembled WGS sequence"/>
</dbReference>
<dbReference type="Pfam" id="PF00003">
    <property type="entry name" value="7tm_3"/>
    <property type="match status" value="1"/>
</dbReference>
<protein>
    <recommendedName>
        <fullName evidence="12">G-protein coupled receptors family 3 profile domain-containing protein</fullName>
    </recommendedName>
</protein>
<dbReference type="InterPro" id="IPR011500">
    <property type="entry name" value="GPCR_3_9-Cys_dom"/>
</dbReference>
<evidence type="ECO:0000313" key="14">
    <source>
        <dbReference type="Proteomes" id="UP001163046"/>
    </source>
</evidence>
<keyword evidence="5 11" id="KW-1133">Transmembrane helix</keyword>
<evidence type="ECO:0000256" key="4">
    <source>
        <dbReference type="ARBA" id="ARBA00022729"/>
    </source>
</evidence>
<evidence type="ECO:0000259" key="12">
    <source>
        <dbReference type="PROSITE" id="PS50259"/>
    </source>
</evidence>
<evidence type="ECO:0000256" key="7">
    <source>
        <dbReference type="ARBA" id="ARBA00023136"/>
    </source>
</evidence>
<dbReference type="EMBL" id="MU825440">
    <property type="protein sequence ID" value="KAJ7389121.1"/>
    <property type="molecule type" value="Genomic_DNA"/>
</dbReference>
<sequence>MENAINKQVCFHDFVNRLQTSYASYMIDAVYSVAHALDILAKESSPSMTDDDHQRKLNMDINNVMQRLLSRVNFVGLTGNISFNKLGDRGSAVYEIVNLQVQEAANTKQLILKQVLVGKWEENEKRNERLQFFEEIRWNSPTGSPPKSECLDQCSPGTRKSTTSPCCWQCVSCPRGTINPIPGSASCIECPRRKQSNEARTKCVDLPLINLKYSSAGGIVILSFCAFGMIATLFSFAVICRFWNTPIVKASSREFSLVLLVSIILLLTLVVINLFELQIQFARSFIHGVT</sequence>
<keyword evidence="8" id="KW-0675">Receptor</keyword>
<name>A0A9W9ZWF0_9CNID</name>
<evidence type="ECO:0000256" key="6">
    <source>
        <dbReference type="ARBA" id="ARBA00023040"/>
    </source>
</evidence>
<keyword evidence="3 11" id="KW-0812">Transmembrane</keyword>
<dbReference type="AlphaFoldDB" id="A0A9W9ZWF0"/>
<keyword evidence="9" id="KW-0325">Glycoprotein</keyword>
<dbReference type="SUPFAM" id="SSF53822">
    <property type="entry name" value="Periplasmic binding protein-like I"/>
    <property type="match status" value="1"/>
</dbReference>
<feature type="domain" description="G-protein coupled receptors family 3 profile" evidence="12">
    <location>
        <begin position="217"/>
        <end position="265"/>
    </location>
</feature>
<evidence type="ECO:0000313" key="13">
    <source>
        <dbReference type="EMBL" id="KAJ7389121.1"/>
    </source>
</evidence>
<evidence type="ECO:0000256" key="11">
    <source>
        <dbReference type="SAM" id="Phobius"/>
    </source>
</evidence>
<feature type="transmembrane region" description="Helical" evidence="11">
    <location>
        <begin position="255"/>
        <end position="275"/>
    </location>
</feature>
<dbReference type="InterPro" id="IPR038550">
    <property type="entry name" value="GPCR_3_9-Cys_sf"/>
</dbReference>
<keyword evidence="14" id="KW-1185">Reference proteome</keyword>
<evidence type="ECO:0000256" key="8">
    <source>
        <dbReference type="ARBA" id="ARBA00023170"/>
    </source>
</evidence>
<dbReference type="InterPro" id="IPR028082">
    <property type="entry name" value="Peripla_BP_I"/>
</dbReference>
<gene>
    <name evidence="13" type="ORF">OS493_033443</name>
</gene>
<feature type="transmembrane region" description="Helical" evidence="11">
    <location>
        <begin position="219"/>
        <end position="243"/>
    </location>
</feature>
<dbReference type="Gene3D" id="3.40.50.2300">
    <property type="match status" value="2"/>
</dbReference>
<dbReference type="InterPro" id="IPR001828">
    <property type="entry name" value="ANF_lig-bd_rcpt"/>
</dbReference>
<dbReference type="Gene3D" id="2.10.50.30">
    <property type="entry name" value="GPCR, family 3, nine cysteines domain"/>
    <property type="match status" value="1"/>
</dbReference>
<evidence type="ECO:0000256" key="5">
    <source>
        <dbReference type="ARBA" id="ARBA00022989"/>
    </source>
</evidence>
<accession>A0A9W9ZWF0</accession>
<dbReference type="FunFam" id="2.10.50.30:FF:000004">
    <property type="entry name" value="Taste receptor type 1 member 3-like protein"/>
    <property type="match status" value="1"/>
</dbReference>
<dbReference type="InterPro" id="IPR050726">
    <property type="entry name" value="mGluR"/>
</dbReference>
<organism evidence="13 14">
    <name type="scientific">Desmophyllum pertusum</name>
    <dbReference type="NCBI Taxonomy" id="174260"/>
    <lineage>
        <taxon>Eukaryota</taxon>
        <taxon>Metazoa</taxon>
        <taxon>Cnidaria</taxon>
        <taxon>Anthozoa</taxon>
        <taxon>Hexacorallia</taxon>
        <taxon>Scleractinia</taxon>
        <taxon>Caryophylliina</taxon>
        <taxon>Caryophylliidae</taxon>
        <taxon>Desmophyllum</taxon>
    </lineage>
</organism>
<dbReference type="Pfam" id="PF01094">
    <property type="entry name" value="ANF_receptor"/>
    <property type="match status" value="1"/>
</dbReference>
<dbReference type="InterPro" id="IPR017978">
    <property type="entry name" value="GPCR_3_C"/>
</dbReference>
<reference evidence="13" key="1">
    <citation type="submission" date="2023-01" db="EMBL/GenBank/DDBJ databases">
        <title>Genome assembly of the deep-sea coral Lophelia pertusa.</title>
        <authorList>
            <person name="Herrera S."/>
            <person name="Cordes E."/>
        </authorList>
    </citation>
    <scope>NUCLEOTIDE SEQUENCE</scope>
    <source>
        <strain evidence="13">USNM1676648</strain>
        <tissue evidence="13">Polyp</tissue>
    </source>
</reference>
<dbReference type="PROSITE" id="PS50259">
    <property type="entry name" value="G_PROTEIN_RECEP_F3_4"/>
    <property type="match status" value="1"/>
</dbReference>
<comment type="caution">
    <text evidence="13">The sequence shown here is derived from an EMBL/GenBank/DDBJ whole genome shotgun (WGS) entry which is preliminary data.</text>
</comment>
<evidence type="ECO:0000256" key="1">
    <source>
        <dbReference type="ARBA" id="ARBA00004651"/>
    </source>
</evidence>
<evidence type="ECO:0000256" key="2">
    <source>
        <dbReference type="ARBA" id="ARBA00022475"/>
    </source>
</evidence>
<dbReference type="OrthoDB" id="425344at2759"/>
<keyword evidence="7 11" id="KW-0472">Membrane</keyword>
<proteinExistence type="predicted"/>
<evidence type="ECO:0000256" key="10">
    <source>
        <dbReference type="ARBA" id="ARBA00023224"/>
    </source>
</evidence>